<gene>
    <name evidence="3" type="ORF">PECAL_6P14170</name>
</gene>
<reference evidence="3" key="1">
    <citation type="submission" date="2021-11" db="EMBL/GenBank/DDBJ databases">
        <authorList>
            <consortium name="Genoscope - CEA"/>
            <person name="William W."/>
        </authorList>
    </citation>
    <scope>NUCLEOTIDE SEQUENCE</scope>
</reference>
<feature type="transmembrane region" description="Helical" evidence="2">
    <location>
        <begin position="215"/>
        <end position="232"/>
    </location>
</feature>
<keyword evidence="2" id="KW-0472">Membrane</keyword>
<keyword evidence="2" id="KW-0812">Transmembrane</keyword>
<keyword evidence="4" id="KW-1185">Reference proteome</keyword>
<proteinExistence type="predicted"/>
<feature type="transmembrane region" description="Helical" evidence="2">
    <location>
        <begin position="313"/>
        <end position="332"/>
    </location>
</feature>
<feature type="region of interest" description="Disordered" evidence="1">
    <location>
        <begin position="1"/>
        <end position="61"/>
    </location>
</feature>
<evidence type="ECO:0000256" key="1">
    <source>
        <dbReference type="SAM" id="MobiDB-lite"/>
    </source>
</evidence>
<dbReference type="Proteomes" id="UP000789595">
    <property type="component" value="Unassembled WGS sequence"/>
</dbReference>
<feature type="compositionally biased region" description="Basic and acidic residues" evidence="1">
    <location>
        <begin position="33"/>
        <end position="61"/>
    </location>
</feature>
<dbReference type="EMBL" id="CAKKNE010000006">
    <property type="protein sequence ID" value="CAH0379779.1"/>
    <property type="molecule type" value="Genomic_DNA"/>
</dbReference>
<organism evidence="3 4">
    <name type="scientific">Pelagomonas calceolata</name>
    <dbReference type="NCBI Taxonomy" id="35677"/>
    <lineage>
        <taxon>Eukaryota</taxon>
        <taxon>Sar</taxon>
        <taxon>Stramenopiles</taxon>
        <taxon>Ochrophyta</taxon>
        <taxon>Pelagophyceae</taxon>
        <taxon>Pelagomonadales</taxon>
        <taxon>Pelagomonadaceae</taxon>
        <taxon>Pelagomonas</taxon>
    </lineage>
</organism>
<feature type="transmembrane region" description="Helical" evidence="2">
    <location>
        <begin position="244"/>
        <end position="269"/>
    </location>
</feature>
<dbReference type="AlphaFoldDB" id="A0A8J2WT40"/>
<evidence type="ECO:0000256" key="2">
    <source>
        <dbReference type="SAM" id="Phobius"/>
    </source>
</evidence>
<protein>
    <submittedName>
        <fullName evidence="3">Uncharacterized protein</fullName>
    </submittedName>
</protein>
<sequence>MLAMLGFARDGTETAPPPDRRRSSVAFQTPREASTRHIGDGRGSMREGSTRNTREGSARDMGDIHRDLTRIDWRAFADQGEAKHGGDLCGDEPKKRFWLRRPAWMQKKDPCGLEEWNPRALQNERSVLDAPNSVFDIKKTWAEMLPYVIECLGVILSAYFSYSIAHFGPKVEPQLAWAITVTLASLYQPNMVEATTVGAITGMSSHRHPEVVPDFGWLALVAIFASALWLAARHWKIAEGNGGRYGTVAFIATNIVVVVIMIPAGILPWKRFSAGLDHWHSMVRIGLVLRYLASSVAAAVLTRMTKIATGHPSATAGAMSALLITLLVLAILNTKGEWVYDVTQAVTMGAFVGMSDANVLISSRVPLAGVIAVGYRLLTAPFCEGFAGIEAFCAFLAVATHRVCQPRQESLFERNAAS</sequence>
<feature type="transmembrane region" description="Helical" evidence="2">
    <location>
        <begin position="147"/>
        <end position="165"/>
    </location>
</feature>
<name>A0A8J2WT40_9STRA</name>
<accession>A0A8J2WT40</accession>
<comment type="caution">
    <text evidence="3">The sequence shown here is derived from an EMBL/GenBank/DDBJ whole genome shotgun (WGS) entry which is preliminary data.</text>
</comment>
<evidence type="ECO:0000313" key="4">
    <source>
        <dbReference type="Proteomes" id="UP000789595"/>
    </source>
</evidence>
<evidence type="ECO:0000313" key="3">
    <source>
        <dbReference type="EMBL" id="CAH0379779.1"/>
    </source>
</evidence>
<keyword evidence="2" id="KW-1133">Transmembrane helix</keyword>
<feature type="transmembrane region" description="Helical" evidence="2">
    <location>
        <begin position="281"/>
        <end position="301"/>
    </location>
</feature>